<evidence type="ECO:0000256" key="7">
    <source>
        <dbReference type="ARBA" id="ARBA00022729"/>
    </source>
</evidence>
<dbReference type="AlphaFoldDB" id="A0AAV5V8G0"/>
<evidence type="ECO:0000256" key="9">
    <source>
        <dbReference type="ARBA" id="ARBA00023136"/>
    </source>
</evidence>
<comment type="similarity">
    <text evidence="2">Belongs to the UDP-glycosyltransferase family.</text>
</comment>
<evidence type="ECO:0000256" key="4">
    <source>
        <dbReference type="ARBA" id="ARBA00022676"/>
    </source>
</evidence>
<evidence type="ECO:0000256" key="5">
    <source>
        <dbReference type="ARBA" id="ARBA00022679"/>
    </source>
</evidence>
<keyword evidence="7 12" id="KW-0732">Signal</keyword>
<dbReference type="Proteomes" id="UP001432322">
    <property type="component" value="Unassembled WGS sequence"/>
</dbReference>
<feature type="chain" id="PRO_5043652513" description="glucuronosyltransferase" evidence="12">
    <location>
        <begin position="22"/>
        <end position="529"/>
    </location>
</feature>
<keyword evidence="14" id="KW-1185">Reference proteome</keyword>
<protein>
    <recommendedName>
        <fullName evidence="3">glucuronosyltransferase</fullName>
        <ecNumber evidence="3">2.4.1.17</ecNumber>
    </recommendedName>
</protein>
<comment type="caution">
    <text evidence="13">The sequence shown here is derived from an EMBL/GenBank/DDBJ whole genome shotgun (WGS) entry which is preliminary data.</text>
</comment>
<dbReference type="GO" id="GO:0016020">
    <property type="term" value="C:membrane"/>
    <property type="evidence" value="ECO:0007669"/>
    <property type="project" value="UniProtKB-SubCell"/>
</dbReference>
<dbReference type="EC" id="2.4.1.17" evidence="3"/>
<proteinExistence type="inferred from homology"/>
<feature type="transmembrane region" description="Helical" evidence="11">
    <location>
        <begin position="495"/>
        <end position="517"/>
    </location>
</feature>
<comment type="subcellular location">
    <subcellularLocation>
        <location evidence="1">Membrane</location>
        <topology evidence="1">Single-pass membrane protein</topology>
    </subcellularLocation>
</comment>
<dbReference type="PANTHER" id="PTHR48043:SF23">
    <property type="entry name" value="UDP-GLUCURONOSYLTRANSFERASE"/>
    <property type="match status" value="1"/>
</dbReference>
<evidence type="ECO:0000256" key="12">
    <source>
        <dbReference type="SAM" id="SignalP"/>
    </source>
</evidence>
<evidence type="ECO:0000256" key="2">
    <source>
        <dbReference type="ARBA" id="ARBA00009995"/>
    </source>
</evidence>
<dbReference type="FunFam" id="3.40.50.2000:FF:000038">
    <property type="entry name" value="UDP-GlucuronosylTransferase"/>
    <property type="match status" value="1"/>
</dbReference>
<dbReference type="GO" id="GO:0015020">
    <property type="term" value="F:glucuronosyltransferase activity"/>
    <property type="evidence" value="ECO:0007669"/>
    <property type="project" value="UniProtKB-EC"/>
</dbReference>
<gene>
    <name evidence="13" type="ORF">PFISCL1PPCAC_6953</name>
</gene>
<dbReference type="PANTHER" id="PTHR48043">
    <property type="entry name" value="EG:EG0003.4 PROTEIN-RELATED"/>
    <property type="match status" value="1"/>
</dbReference>
<comment type="catalytic activity">
    <reaction evidence="10">
        <text>glucuronate acceptor + UDP-alpha-D-glucuronate = acceptor beta-D-glucuronoside + UDP + H(+)</text>
        <dbReference type="Rhea" id="RHEA:21032"/>
        <dbReference type="ChEBI" id="CHEBI:15378"/>
        <dbReference type="ChEBI" id="CHEBI:58052"/>
        <dbReference type="ChEBI" id="CHEBI:58223"/>
        <dbReference type="ChEBI" id="CHEBI:132367"/>
        <dbReference type="ChEBI" id="CHEBI:132368"/>
        <dbReference type="EC" id="2.4.1.17"/>
    </reaction>
</comment>
<dbReference type="Pfam" id="PF00201">
    <property type="entry name" value="UDPGT"/>
    <property type="match status" value="1"/>
</dbReference>
<dbReference type="EMBL" id="BTSY01000002">
    <property type="protein sequence ID" value="GMT15656.1"/>
    <property type="molecule type" value="Genomic_DNA"/>
</dbReference>
<accession>A0AAV5V8G0</accession>
<evidence type="ECO:0000256" key="8">
    <source>
        <dbReference type="ARBA" id="ARBA00022989"/>
    </source>
</evidence>
<feature type="signal peptide" evidence="12">
    <location>
        <begin position="1"/>
        <end position="21"/>
    </location>
</feature>
<evidence type="ECO:0000256" key="10">
    <source>
        <dbReference type="ARBA" id="ARBA00047475"/>
    </source>
</evidence>
<dbReference type="CDD" id="cd03784">
    <property type="entry name" value="GT1_Gtf-like"/>
    <property type="match status" value="1"/>
</dbReference>
<keyword evidence="6 11" id="KW-0812">Transmembrane</keyword>
<evidence type="ECO:0000256" key="1">
    <source>
        <dbReference type="ARBA" id="ARBA00004167"/>
    </source>
</evidence>
<dbReference type="InterPro" id="IPR002213">
    <property type="entry name" value="UDP_glucos_trans"/>
</dbReference>
<organism evidence="13 14">
    <name type="scientific">Pristionchus fissidentatus</name>
    <dbReference type="NCBI Taxonomy" id="1538716"/>
    <lineage>
        <taxon>Eukaryota</taxon>
        <taxon>Metazoa</taxon>
        <taxon>Ecdysozoa</taxon>
        <taxon>Nematoda</taxon>
        <taxon>Chromadorea</taxon>
        <taxon>Rhabditida</taxon>
        <taxon>Rhabditina</taxon>
        <taxon>Diplogasteromorpha</taxon>
        <taxon>Diplogasteroidea</taxon>
        <taxon>Neodiplogasteridae</taxon>
        <taxon>Pristionchus</taxon>
    </lineage>
</organism>
<sequence>LLFLMKSLLLLLLFLSQLGSPYKILVYNSKFGHSNVNFYGNIADILVDAGHDVTSLIPELDPSLTNGTLKSKRILVPQTKEAKMAMEILYSAEVNWFIMDNLNPWQIFDATPYADQFVHQCKGVLDVTQLIKKLRKEKFDVMIAENFDMCGIGLVPLINPKSLINGAASVPLSFMTPEFGLPLAWSTNPGPTISDLDVNSFWSRMKNVYAELLGYKFWYTSRSLVQQLFRDRFGPDYPSLVEISSHAAYTIINSEPLLDYATPILSRVVYIGGLGARKPKKLSKDLSDIVSIRNETVLISFGSKVVASELPEAVKQSIAKTVANFPEVTFIWKYEQPEDEFSEKIRSTAPNLHLIKWIPQNDLLADDRLTAFVTHCGMGSTQELSLRGKPGLFIPIFGDQMRNAGMMERSGVGKVFDKLDLGNERKLTAAFRDLLENKKYLNNARRLAAMIAKKPFSAQELLIKTVEFAAEFGPSPALRPRSYDMNWIKYNNLDIIVSTLAISSFAVYFSVKCLLYLSRTCIFAKSKLD</sequence>
<keyword evidence="5" id="KW-0808">Transferase</keyword>
<keyword evidence="4" id="KW-0328">Glycosyltransferase</keyword>
<evidence type="ECO:0000256" key="11">
    <source>
        <dbReference type="SAM" id="Phobius"/>
    </source>
</evidence>
<reference evidence="13" key="1">
    <citation type="submission" date="2023-10" db="EMBL/GenBank/DDBJ databases">
        <title>Genome assembly of Pristionchus species.</title>
        <authorList>
            <person name="Yoshida K."/>
            <person name="Sommer R.J."/>
        </authorList>
    </citation>
    <scope>NUCLEOTIDE SEQUENCE</scope>
    <source>
        <strain evidence="13">RS5133</strain>
    </source>
</reference>
<dbReference type="SUPFAM" id="SSF53756">
    <property type="entry name" value="UDP-Glycosyltransferase/glycogen phosphorylase"/>
    <property type="match status" value="1"/>
</dbReference>
<keyword evidence="9 11" id="KW-0472">Membrane</keyword>
<evidence type="ECO:0000313" key="13">
    <source>
        <dbReference type="EMBL" id="GMT15656.1"/>
    </source>
</evidence>
<evidence type="ECO:0000313" key="14">
    <source>
        <dbReference type="Proteomes" id="UP001432322"/>
    </source>
</evidence>
<feature type="non-terminal residue" evidence="13">
    <location>
        <position position="1"/>
    </location>
</feature>
<dbReference type="InterPro" id="IPR050271">
    <property type="entry name" value="UDP-glycosyltransferase"/>
</dbReference>
<evidence type="ECO:0000256" key="6">
    <source>
        <dbReference type="ARBA" id="ARBA00022692"/>
    </source>
</evidence>
<name>A0AAV5V8G0_9BILA</name>
<evidence type="ECO:0000256" key="3">
    <source>
        <dbReference type="ARBA" id="ARBA00012544"/>
    </source>
</evidence>
<keyword evidence="8 11" id="KW-1133">Transmembrane helix</keyword>
<dbReference type="Gene3D" id="3.40.50.2000">
    <property type="entry name" value="Glycogen Phosphorylase B"/>
    <property type="match status" value="1"/>
</dbReference>